<evidence type="ECO:0000256" key="6">
    <source>
        <dbReference type="PIRSR" id="PIRSR031924-51"/>
    </source>
</evidence>
<dbReference type="Proteomes" id="UP000321249">
    <property type="component" value="Unassembled WGS sequence"/>
</dbReference>
<evidence type="ECO:0000256" key="3">
    <source>
        <dbReference type="ARBA" id="ARBA00022729"/>
    </source>
</evidence>
<dbReference type="RefSeq" id="WP_147042152.1">
    <property type="nucleotide sequence ID" value="NZ_BAABIR010000002.1"/>
</dbReference>
<feature type="active site" description="Phosphothreonine intermediate" evidence="5">
    <location>
        <position position="86"/>
    </location>
</feature>
<gene>
    <name evidence="8" type="ORF">FRZ32_03255</name>
</gene>
<keyword evidence="4" id="KW-0862">Zinc</keyword>
<reference evidence="8 9" key="1">
    <citation type="journal article" date="2015" name="J. Microbiol.">
        <title>Sphingosinicella ginsenosidimutans sp. nov., with ginsenoside converting activity.</title>
        <authorList>
            <person name="Kim J.K."/>
            <person name="Kang M.S."/>
            <person name="Park S.C."/>
            <person name="Kim K.M."/>
            <person name="Choi K."/>
            <person name="Yoon M.H."/>
            <person name="Im W.T."/>
        </authorList>
    </citation>
    <scope>NUCLEOTIDE SEQUENCE [LARGE SCALE GENOMIC DNA]</scope>
    <source>
        <strain evidence="8 9">BS-11</strain>
    </source>
</reference>
<dbReference type="CDD" id="cd16016">
    <property type="entry name" value="AP-SPAP"/>
    <property type="match status" value="1"/>
</dbReference>
<comment type="catalytic activity">
    <reaction evidence="4">
        <text>a phosphate monoester + H2O = an alcohol + phosphate</text>
        <dbReference type="Rhea" id="RHEA:15017"/>
        <dbReference type="ChEBI" id="CHEBI:15377"/>
        <dbReference type="ChEBI" id="CHEBI:30879"/>
        <dbReference type="ChEBI" id="CHEBI:43474"/>
        <dbReference type="ChEBI" id="CHEBI:67140"/>
        <dbReference type="EC" id="3.1.3.1"/>
    </reaction>
</comment>
<keyword evidence="1 5" id="KW-0597">Phosphoprotein</keyword>
<dbReference type="InterPro" id="IPR026263">
    <property type="entry name" value="Alkaline_phosphatase_prok"/>
</dbReference>
<evidence type="ECO:0000313" key="8">
    <source>
        <dbReference type="EMBL" id="TXC62764.1"/>
    </source>
</evidence>
<dbReference type="EMBL" id="VOQQ01000001">
    <property type="protein sequence ID" value="TXC62764.1"/>
    <property type="molecule type" value="Genomic_DNA"/>
</dbReference>
<dbReference type="EC" id="3.1.3.1" evidence="4"/>
<keyword evidence="9" id="KW-1185">Reference proteome</keyword>
<dbReference type="GO" id="GO:0046872">
    <property type="term" value="F:metal ion binding"/>
    <property type="evidence" value="ECO:0007669"/>
    <property type="project" value="UniProtKB-KW"/>
</dbReference>
<evidence type="ECO:0000256" key="2">
    <source>
        <dbReference type="ARBA" id="ARBA00022723"/>
    </source>
</evidence>
<proteinExistence type="predicted"/>
<dbReference type="Gene3D" id="3.40.720.10">
    <property type="entry name" value="Alkaline Phosphatase, subunit A"/>
    <property type="match status" value="1"/>
</dbReference>
<evidence type="ECO:0000256" key="7">
    <source>
        <dbReference type="SAM" id="SignalP"/>
    </source>
</evidence>
<comment type="function">
    <text evidence="4">Alkaline phosphatase with broad substrate specificity.</text>
</comment>
<comment type="cofactor">
    <cofactor evidence="4">
        <name>Zn(2+)</name>
        <dbReference type="ChEBI" id="CHEBI:29105"/>
    </cofactor>
    <text evidence="4">Binds 2 Zn(2+) ions.</text>
</comment>
<evidence type="ECO:0000256" key="5">
    <source>
        <dbReference type="PIRSR" id="PIRSR031924-50"/>
    </source>
</evidence>
<accession>A0A5C6TQX4</accession>
<dbReference type="OrthoDB" id="9766127at2"/>
<keyword evidence="2 4" id="KW-0479">Metal-binding</keyword>
<dbReference type="PANTHER" id="PTHR10151:SF120">
    <property type="entry name" value="BIS(5'-ADENOSYL)-TRIPHOSPHATASE"/>
    <property type="match status" value="1"/>
</dbReference>
<evidence type="ECO:0000256" key="4">
    <source>
        <dbReference type="PIRNR" id="PIRNR031924"/>
    </source>
</evidence>
<dbReference type="AlphaFoldDB" id="A0A5C6TQX4"/>
<dbReference type="Gene3D" id="3.30.1360.150">
    <property type="match status" value="1"/>
</dbReference>
<dbReference type="PIRSF" id="PIRSF031924">
    <property type="entry name" value="Pi-irrepressible_AP"/>
    <property type="match status" value="1"/>
</dbReference>
<evidence type="ECO:0000256" key="1">
    <source>
        <dbReference type="ARBA" id="ARBA00022553"/>
    </source>
</evidence>
<evidence type="ECO:0000313" key="9">
    <source>
        <dbReference type="Proteomes" id="UP000321249"/>
    </source>
</evidence>
<feature type="binding site" evidence="6">
    <location>
        <position position="107"/>
    </location>
    <ligand>
        <name>substrate</name>
    </ligand>
</feature>
<keyword evidence="3 7" id="KW-0732">Signal</keyword>
<dbReference type="PANTHER" id="PTHR10151">
    <property type="entry name" value="ECTONUCLEOTIDE PYROPHOSPHATASE/PHOSPHODIESTERASE"/>
    <property type="match status" value="1"/>
</dbReference>
<dbReference type="InterPro" id="IPR002591">
    <property type="entry name" value="Phosphodiest/P_Trfase"/>
</dbReference>
<feature type="signal peptide" evidence="7">
    <location>
        <begin position="1"/>
        <end position="21"/>
    </location>
</feature>
<name>A0A5C6TQX4_9SPHN</name>
<protein>
    <recommendedName>
        <fullName evidence="4">Alkaline phosphatase</fullName>
        <ecNumber evidence="4">3.1.3.1</ecNumber>
    </recommendedName>
</protein>
<organism evidence="8 9">
    <name type="scientific">Allosphingosinicella ginsenosidimutans</name>
    <dbReference type="NCBI Taxonomy" id="1176539"/>
    <lineage>
        <taxon>Bacteria</taxon>
        <taxon>Pseudomonadati</taxon>
        <taxon>Pseudomonadota</taxon>
        <taxon>Alphaproteobacteria</taxon>
        <taxon>Sphingomonadales</taxon>
        <taxon>Sphingomonadaceae</taxon>
        <taxon>Allosphingosinicella</taxon>
    </lineage>
</organism>
<dbReference type="SUPFAM" id="SSF53649">
    <property type="entry name" value="Alkaline phosphatase-like"/>
    <property type="match status" value="1"/>
</dbReference>
<dbReference type="GO" id="GO:0004035">
    <property type="term" value="F:alkaline phosphatase activity"/>
    <property type="evidence" value="ECO:0007669"/>
    <property type="project" value="InterPro"/>
</dbReference>
<feature type="binding site" evidence="6">
    <location>
        <begin position="168"/>
        <end position="170"/>
    </location>
    <ligand>
        <name>substrate</name>
    </ligand>
</feature>
<feature type="chain" id="PRO_5022983350" description="Alkaline phosphatase" evidence="7">
    <location>
        <begin position="22"/>
        <end position="552"/>
    </location>
</feature>
<sequence>MKPPILAAALLASLVAAPGGAVQPGPAPASAPAPSGPPKLLIVISVDQFSADLYNEYRQYFTGGLGRLSHGMVFPMGFQSHAATETCPGHSTILTGDRPARTGIVANEWIDQGAARDDKKIYCAEDETAPGSTSDHYTVSDRHLRVPTLGDLMRRADPRSRSVAVAGKDRAAIMMGGHDPNTRWWWDGRTFVARAGVAATPAMDSVNRMVAEEIASGRTATPITGICESRRRAIQANGRTVGDGAFARAPGDRSAFRASPDFDRAIVALAAGVRDEMHLGEGPATDLLAIGVSATDYVGHGFGTQGSEMCMQLMALDRTLGEFFDRLDAAHIDYAVALTADHGGLDLPERARDEAIPEAQRADPALNATAMGRAIAQQLGLPGPVLFGDTFGDVWVDRALPPADRARAIAAALAAYRAHPQVALALSRDEIAAAPAPAGPPESWSLLQRLRASYDPERSGDLYVVLKPRVTPISENSRSSAVATHGSIWDYDRRVPILFWRRGMTPFEQPMSVETVDIMPTLAGLIGLPLAPGSVDGRCLDLDAGPGTTCPQ</sequence>
<dbReference type="InterPro" id="IPR017850">
    <property type="entry name" value="Alkaline_phosphatase_core_sf"/>
</dbReference>
<comment type="caution">
    <text evidence="8">The sequence shown here is derived from an EMBL/GenBank/DDBJ whole genome shotgun (WGS) entry which is preliminary data.</text>
</comment>
<dbReference type="Pfam" id="PF01663">
    <property type="entry name" value="Phosphodiest"/>
    <property type="match status" value="1"/>
</dbReference>